<dbReference type="AlphaFoldDB" id="A0A1B0BVD8"/>
<name>A0A1B0BVD8_9MUSC</name>
<reference evidence="1" key="2">
    <citation type="submission" date="2020-05" db="UniProtKB">
        <authorList>
            <consortium name="EnsemblMetazoa"/>
        </authorList>
    </citation>
    <scope>IDENTIFICATION</scope>
    <source>
        <strain evidence="1">IAEA</strain>
    </source>
</reference>
<dbReference type="Proteomes" id="UP000092460">
    <property type="component" value="Unassembled WGS sequence"/>
</dbReference>
<accession>A0A1B0BVD8</accession>
<proteinExistence type="predicted"/>
<evidence type="ECO:0000313" key="1">
    <source>
        <dbReference type="EnsemblMetazoa" id="GPPI041662-PA"/>
    </source>
</evidence>
<reference evidence="2" key="1">
    <citation type="submission" date="2015-01" db="EMBL/GenBank/DDBJ databases">
        <authorList>
            <person name="Aksoy S."/>
            <person name="Warren W."/>
            <person name="Wilson R.K."/>
        </authorList>
    </citation>
    <scope>NUCLEOTIDE SEQUENCE [LARGE SCALE GENOMIC DNA]</scope>
    <source>
        <strain evidence="2">IAEA</strain>
    </source>
</reference>
<dbReference type="EMBL" id="JXJN01021242">
    <property type="status" value="NOT_ANNOTATED_CDS"/>
    <property type="molecule type" value="Genomic_DNA"/>
</dbReference>
<sequence>MDTGFVKKLPTSFLSEDKCRFLSNFSQKTAEVELPERFLIPSSPHYHIRISRFMPRVEVVQENNTATDKEDKADVITKAQLINTSAVKFNLPFRPMKFASVVLLFNRSMCHSISAAAYVSDYAISYSIRRKTLHAIAQSVGHTFMCGEIIIKTHII</sequence>
<dbReference type="EnsemblMetazoa" id="GPPI041662-RA">
    <property type="protein sequence ID" value="GPPI041662-PA"/>
    <property type="gene ID" value="GPPI041662"/>
</dbReference>
<dbReference type="VEuPathDB" id="VectorBase:GPPI041662"/>
<protein>
    <submittedName>
        <fullName evidence="1">Uncharacterized protein</fullName>
    </submittedName>
</protein>
<organism evidence="1 2">
    <name type="scientific">Glossina palpalis gambiensis</name>
    <dbReference type="NCBI Taxonomy" id="67801"/>
    <lineage>
        <taxon>Eukaryota</taxon>
        <taxon>Metazoa</taxon>
        <taxon>Ecdysozoa</taxon>
        <taxon>Arthropoda</taxon>
        <taxon>Hexapoda</taxon>
        <taxon>Insecta</taxon>
        <taxon>Pterygota</taxon>
        <taxon>Neoptera</taxon>
        <taxon>Endopterygota</taxon>
        <taxon>Diptera</taxon>
        <taxon>Brachycera</taxon>
        <taxon>Muscomorpha</taxon>
        <taxon>Hippoboscoidea</taxon>
        <taxon>Glossinidae</taxon>
        <taxon>Glossina</taxon>
    </lineage>
</organism>
<keyword evidence="2" id="KW-1185">Reference proteome</keyword>
<evidence type="ECO:0000313" key="2">
    <source>
        <dbReference type="Proteomes" id="UP000092460"/>
    </source>
</evidence>
<dbReference type="STRING" id="67801.A0A1B0BVD8"/>